<dbReference type="Proteomes" id="UP000436088">
    <property type="component" value="Unassembled WGS sequence"/>
</dbReference>
<dbReference type="AlphaFoldDB" id="A0A6A2WQM8"/>
<name>A0A6A2WQM8_HIBSY</name>
<dbReference type="PANTHER" id="PTHR47365">
    <property type="entry name" value="PLANT PROTEIN, PUTATIVE-RELATED"/>
    <property type="match status" value="1"/>
</dbReference>
<comment type="caution">
    <text evidence="1">The sequence shown here is derived from an EMBL/GenBank/DDBJ whole genome shotgun (WGS) entry which is preliminary data.</text>
</comment>
<sequence>MEMAACFVKSRMPCIAPPRCWTRVPWDLSEQIWKLNIPPNQIVEVDGKLFSSGDCLKPSKAHIDVYDGMQNMWNEVDGSRFQTLNSPVSALGDNNNENWPLMERLHLTMAPIGNHIYFLAGHRMAGESPQTI</sequence>
<evidence type="ECO:0000313" key="1">
    <source>
        <dbReference type="EMBL" id="KAE8656560.1"/>
    </source>
</evidence>
<accession>A0A6A2WQM8</accession>
<proteinExistence type="predicted"/>
<reference evidence="1" key="1">
    <citation type="submission" date="2019-09" db="EMBL/GenBank/DDBJ databases">
        <title>Draft genome information of white flower Hibiscus syriacus.</title>
        <authorList>
            <person name="Kim Y.-M."/>
        </authorList>
    </citation>
    <scope>NUCLEOTIDE SEQUENCE [LARGE SCALE GENOMIC DNA]</scope>
    <source>
        <strain evidence="1">YM2019G1</strain>
    </source>
</reference>
<dbReference type="PANTHER" id="PTHR47365:SF1">
    <property type="entry name" value="F-BOX_KELCH-REPEAT PROTEIN"/>
    <property type="match status" value="1"/>
</dbReference>
<keyword evidence="2" id="KW-1185">Reference proteome</keyword>
<dbReference type="EMBL" id="VEPZ02001765">
    <property type="protein sequence ID" value="KAE8656560.1"/>
    <property type="molecule type" value="Genomic_DNA"/>
</dbReference>
<evidence type="ECO:0000313" key="2">
    <source>
        <dbReference type="Proteomes" id="UP000436088"/>
    </source>
</evidence>
<protein>
    <recommendedName>
        <fullName evidence="3">F-box/kelch-repeat protein</fullName>
    </recommendedName>
</protein>
<evidence type="ECO:0008006" key="3">
    <source>
        <dbReference type="Google" id="ProtNLM"/>
    </source>
</evidence>
<gene>
    <name evidence="1" type="ORF">F3Y22_tig00117000pilonHSYRG00328</name>
</gene>
<organism evidence="1 2">
    <name type="scientific">Hibiscus syriacus</name>
    <name type="common">Rose of Sharon</name>
    <dbReference type="NCBI Taxonomy" id="106335"/>
    <lineage>
        <taxon>Eukaryota</taxon>
        <taxon>Viridiplantae</taxon>
        <taxon>Streptophyta</taxon>
        <taxon>Embryophyta</taxon>
        <taxon>Tracheophyta</taxon>
        <taxon>Spermatophyta</taxon>
        <taxon>Magnoliopsida</taxon>
        <taxon>eudicotyledons</taxon>
        <taxon>Gunneridae</taxon>
        <taxon>Pentapetalae</taxon>
        <taxon>rosids</taxon>
        <taxon>malvids</taxon>
        <taxon>Malvales</taxon>
        <taxon>Malvaceae</taxon>
        <taxon>Malvoideae</taxon>
        <taxon>Hibiscus</taxon>
    </lineage>
</organism>